<keyword evidence="13 21" id="KW-0472">Membrane</keyword>
<feature type="domain" description="Bulb-type lectin" evidence="24">
    <location>
        <begin position="39"/>
        <end position="161"/>
    </location>
</feature>
<dbReference type="PROSITE" id="PS00107">
    <property type="entry name" value="PROTEIN_KINASE_ATP"/>
    <property type="match status" value="1"/>
</dbReference>
<dbReference type="PIRSF" id="PIRSF000641">
    <property type="entry name" value="SRK"/>
    <property type="match status" value="1"/>
</dbReference>
<dbReference type="Proteomes" id="UP001234787">
    <property type="component" value="Unassembled WGS sequence"/>
</dbReference>
<dbReference type="InterPro" id="IPR011009">
    <property type="entry name" value="Kinase-like_dom_sf"/>
</dbReference>
<feature type="transmembrane region" description="Helical" evidence="21">
    <location>
        <begin position="442"/>
        <end position="463"/>
    </location>
</feature>
<dbReference type="InterPro" id="IPR017441">
    <property type="entry name" value="Protein_kinase_ATP_BS"/>
</dbReference>
<feature type="domain" description="Apple" evidence="25">
    <location>
        <begin position="341"/>
        <end position="428"/>
    </location>
</feature>
<comment type="catalytic activity">
    <reaction evidence="17 19">
        <text>L-threonyl-[protein] + ATP = O-phospho-L-threonyl-[protein] + ADP + H(+)</text>
        <dbReference type="Rhea" id="RHEA:46608"/>
        <dbReference type="Rhea" id="RHEA-COMP:11060"/>
        <dbReference type="Rhea" id="RHEA-COMP:11605"/>
        <dbReference type="ChEBI" id="CHEBI:15378"/>
        <dbReference type="ChEBI" id="CHEBI:30013"/>
        <dbReference type="ChEBI" id="CHEBI:30616"/>
        <dbReference type="ChEBI" id="CHEBI:61977"/>
        <dbReference type="ChEBI" id="CHEBI:456216"/>
        <dbReference type="EC" id="2.7.11.1"/>
    </reaction>
</comment>
<keyword evidence="27" id="KW-1185">Reference proteome</keyword>
<comment type="catalytic activity">
    <reaction evidence="18 19">
        <text>L-seryl-[protein] + ATP = O-phospho-L-seryl-[protein] + ADP + H(+)</text>
        <dbReference type="Rhea" id="RHEA:17989"/>
        <dbReference type="Rhea" id="RHEA-COMP:9863"/>
        <dbReference type="Rhea" id="RHEA-COMP:11604"/>
        <dbReference type="ChEBI" id="CHEBI:15378"/>
        <dbReference type="ChEBI" id="CHEBI:29999"/>
        <dbReference type="ChEBI" id="CHEBI:30616"/>
        <dbReference type="ChEBI" id="CHEBI:83421"/>
        <dbReference type="ChEBI" id="CHEBI:456216"/>
        <dbReference type="EC" id="2.7.11.1"/>
    </reaction>
</comment>
<dbReference type="SUPFAM" id="SSF51110">
    <property type="entry name" value="alpha-D-mannose-specific plant lectins"/>
    <property type="match status" value="1"/>
</dbReference>
<evidence type="ECO:0000256" key="14">
    <source>
        <dbReference type="ARBA" id="ARBA00023157"/>
    </source>
</evidence>
<dbReference type="PROSITE" id="PS50011">
    <property type="entry name" value="PROTEIN_KINASE_DOM"/>
    <property type="match status" value="1"/>
</dbReference>
<evidence type="ECO:0000256" key="18">
    <source>
        <dbReference type="ARBA" id="ARBA00048679"/>
    </source>
</evidence>
<evidence type="ECO:0000259" key="25">
    <source>
        <dbReference type="PROSITE" id="PS50948"/>
    </source>
</evidence>
<feature type="binding site" evidence="20">
    <location>
        <position position="535"/>
    </location>
    <ligand>
        <name>ATP</name>
        <dbReference type="ChEBI" id="CHEBI:30616"/>
    </ligand>
</feature>
<keyword evidence="15" id="KW-0675">Receptor</keyword>
<keyword evidence="7 22" id="KW-0732">Signal</keyword>
<keyword evidence="3" id="KW-0245">EGF-like domain</keyword>
<proteinExistence type="inferred from homology"/>
<evidence type="ECO:0000256" key="1">
    <source>
        <dbReference type="ARBA" id="ARBA00004479"/>
    </source>
</evidence>
<protein>
    <recommendedName>
        <fullName evidence="19">Receptor-like serine/threonine-protein kinase</fullName>
        <ecNumber evidence="19">2.7.11.1</ecNumber>
    </recommendedName>
</protein>
<dbReference type="CDD" id="cd01098">
    <property type="entry name" value="PAN_AP_plant"/>
    <property type="match status" value="1"/>
</dbReference>
<dbReference type="GO" id="GO:0005524">
    <property type="term" value="F:ATP binding"/>
    <property type="evidence" value="ECO:0007669"/>
    <property type="project" value="UniProtKB-UniRule"/>
</dbReference>
<dbReference type="GO" id="GO:0004674">
    <property type="term" value="F:protein serine/threonine kinase activity"/>
    <property type="evidence" value="ECO:0007669"/>
    <property type="project" value="UniProtKB-KW"/>
</dbReference>
<dbReference type="PANTHER" id="PTHR47976">
    <property type="entry name" value="G-TYPE LECTIN S-RECEPTOR-LIKE SERINE/THREONINE-PROTEIN KINASE SD2-5"/>
    <property type="match status" value="1"/>
</dbReference>
<evidence type="ECO:0000256" key="4">
    <source>
        <dbReference type="ARBA" id="ARBA00022553"/>
    </source>
</evidence>
<evidence type="ECO:0000256" key="13">
    <source>
        <dbReference type="ARBA" id="ARBA00023136"/>
    </source>
</evidence>
<accession>A0AAD3RRA0</accession>
<dbReference type="GO" id="GO:0030246">
    <property type="term" value="F:carbohydrate binding"/>
    <property type="evidence" value="ECO:0007669"/>
    <property type="project" value="UniProtKB-KW"/>
</dbReference>
<dbReference type="InterPro" id="IPR051343">
    <property type="entry name" value="G-type_lectin_kinases/EP1-like"/>
</dbReference>
<keyword evidence="12 21" id="KW-1133">Transmembrane helix</keyword>
<dbReference type="FunFam" id="1.10.510.10:FF:000248">
    <property type="entry name" value="S-receptor-like kinase 5"/>
    <property type="match status" value="1"/>
</dbReference>
<evidence type="ECO:0000256" key="12">
    <source>
        <dbReference type="ARBA" id="ARBA00022989"/>
    </source>
</evidence>
<feature type="domain" description="Protein kinase" evidence="23">
    <location>
        <begin position="507"/>
        <end position="778"/>
    </location>
</feature>
<keyword evidence="2 19" id="KW-0723">Serine/threonine-protein kinase</keyword>
<keyword evidence="4" id="KW-0597">Phosphoprotein</keyword>
<evidence type="ECO:0000256" key="20">
    <source>
        <dbReference type="PROSITE-ProRule" id="PRU10141"/>
    </source>
</evidence>
<evidence type="ECO:0000256" key="21">
    <source>
        <dbReference type="SAM" id="Phobius"/>
    </source>
</evidence>
<evidence type="ECO:0000256" key="2">
    <source>
        <dbReference type="ARBA" id="ARBA00022527"/>
    </source>
</evidence>
<dbReference type="InterPro" id="IPR008271">
    <property type="entry name" value="Ser/Thr_kinase_AS"/>
</dbReference>
<dbReference type="EMBL" id="BSEH01000333">
    <property type="protein sequence ID" value="GLJ58328.1"/>
    <property type="molecule type" value="Genomic_DNA"/>
</dbReference>
<keyword evidence="5 19" id="KW-0808">Transferase</keyword>
<feature type="signal peptide" evidence="22">
    <location>
        <begin position="1"/>
        <end position="33"/>
    </location>
</feature>
<evidence type="ECO:0000256" key="8">
    <source>
        <dbReference type="ARBA" id="ARBA00022734"/>
    </source>
</evidence>
<keyword evidence="11 19" id="KW-0067">ATP-binding</keyword>
<evidence type="ECO:0000256" key="19">
    <source>
        <dbReference type="PIRNR" id="PIRNR000641"/>
    </source>
</evidence>
<dbReference type="SUPFAM" id="SSF56112">
    <property type="entry name" value="Protein kinase-like (PK-like)"/>
    <property type="match status" value="1"/>
</dbReference>
<dbReference type="InterPro" id="IPR024171">
    <property type="entry name" value="SRK-like_kinase"/>
</dbReference>
<dbReference type="CDD" id="cd00028">
    <property type="entry name" value="B_lectin"/>
    <property type="match status" value="1"/>
</dbReference>
<gene>
    <name evidence="26" type="ORF">SUGI_1432420</name>
</gene>
<evidence type="ECO:0000256" key="5">
    <source>
        <dbReference type="ARBA" id="ARBA00022679"/>
    </source>
</evidence>
<dbReference type="PROSITE" id="PS50948">
    <property type="entry name" value="PAN"/>
    <property type="match status" value="1"/>
</dbReference>
<organism evidence="26 27">
    <name type="scientific">Cryptomeria japonica</name>
    <name type="common">Japanese cedar</name>
    <name type="synonym">Cupressus japonica</name>
    <dbReference type="NCBI Taxonomy" id="3369"/>
    <lineage>
        <taxon>Eukaryota</taxon>
        <taxon>Viridiplantae</taxon>
        <taxon>Streptophyta</taxon>
        <taxon>Embryophyta</taxon>
        <taxon>Tracheophyta</taxon>
        <taxon>Spermatophyta</taxon>
        <taxon>Pinopsida</taxon>
        <taxon>Pinidae</taxon>
        <taxon>Conifers II</taxon>
        <taxon>Cupressales</taxon>
        <taxon>Cupressaceae</taxon>
        <taxon>Cryptomeria</taxon>
    </lineage>
</organism>
<keyword evidence="9 19" id="KW-0547">Nucleotide-binding</keyword>
<dbReference type="SMART" id="SM00220">
    <property type="entry name" value="S_TKc"/>
    <property type="match status" value="1"/>
</dbReference>
<dbReference type="Pfam" id="PF01453">
    <property type="entry name" value="B_lectin"/>
    <property type="match status" value="1"/>
</dbReference>
<evidence type="ECO:0000259" key="24">
    <source>
        <dbReference type="PROSITE" id="PS50927"/>
    </source>
</evidence>
<name>A0AAD3RRA0_CRYJA</name>
<sequence>MMTTDYFSSSPPLLLLLLPVFLISCSLFAESLAITSAAAPILLSSNISYNDVNLQFGCGFFCYGSPCDTSYLFAAFFVVYTTDGMLLDMQMVWCANRDQVLQENAALKLTSTGELVLRNSDGTLAWSKNTSTQAFQRMAIHESGNLVLYNTSGGIIWQSFDYTTDIILPWQKFKVGQNITANISPKDTRKGCFYGILLHDGFVMYTASAPSKIYYRYPETPQVDLELTHSQIDNQSLNMYSRGRRIPPIHFTIPKGCLYFKLGSDGRLKFYMVQKNPGRSVLNYSPWFMKSVFQCDSPGACGDYGVCKNGQCSCPGDGKAFKPTDATEPNSGCAPRVPLVCSQTSRRQGHHFLELEHVAYFTYLYENASTPGLVSRDECKTLCLENCSCKAAFFRYGTNFSSGYCYLESNIYSMKTMSPEDKFYNSTAYIKIQSRSERFKSLVVVIICVSVGGALALFILFWARIKGYPNRRQQKVKDEDTGEDDHVDWSAGLPLRFSFQELQDATNGFSTKLGSGGFGSVYQGVLSDSSKIAVKRLHRAGHGENGFRAEVETLGKIDHLNLVRLKGFCVEKFHRMLVYEYLPNGSLDKWIFFNKSHPYLLDWKSRSRVVLDIARGLAYLHEECQDRIIHFDIKPQNILLDQNFNAKVSDFGLAKLINREQSEVITMIRRTPGYMAPELLNMHIIEKADIFSFGVMMIEIISGKRSRELSENGLFSLLQVKAEEGRLLDLVYPRLENEETGIKEEAVKLIKVGMWCVQDNFTRRPAMSIVVKALEGLIDTFNDVPCALPGSTVGSYKQSLFSAELSVLSGPR</sequence>
<dbReference type="Gene3D" id="2.90.10.10">
    <property type="entry name" value="Bulb-type lectin domain"/>
    <property type="match status" value="1"/>
</dbReference>
<keyword evidence="16" id="KW-0325">Glycoprotein</keyword>
<dbReference type="PANTHER" id="PTHR47976:SF30">
    <property type="entry name" value="RECEPTOR-LIKE SERINE_THREONINE-PROTEIN KINASE"/>
    <property type="match status" value="1"/>
</dbReference>
<feature type="chain" id="PRO_5042054676" description="Receptor-like serine/threonine-protein kinase" evidence="22">
    <location>
        <begin position="34"/>
        <end position="812"/>
    </location>
</feature>
<dbReference type="InterPro" id="IPR036426">
    <property type="entry name" value="Bulb-type_lectin_dom_sf"/>
</dbReference>
<evidence type="ECO:0000313" key="26">
    <source>
        <dbReference type="EMBL" id="GLJ58328.1"/>
    </source>
</evidence>
<dbReference type="Gene3D" id="1.10.510.10">
    <property type="entry name" value="Transferase(Phosphotransferase) domain 1"/>
    <property type="match status" value="1"/>
</dbReference>
<evidence type="ECO:0000256" key="15">
    <source>
        <dbReference type="ARBA" id="ARBA00023170"/>
    </source>
</evidence>
<comment type="similarity">
    <text evidence="19">Belongs to the protein kinase superfamily. Ser/Thr protein kinase family.</text>
</comment>
<dbReference type="EC" id="2.7.11.1" evidence="19"/>
<comment type="subcellular location">
    <subcellularLocation>
        <location evidence="1">Membrane</location>
        <topology evidence="1">Single-pass type I membrane protein</topology>
    </subcellularLocation>
</comment>
<dbReference type="PROSITE" id="PS00108">
    <property type="entry name" value="PROTEIN_KINASE_ST"/>
    <property type="match status" value="1"/>
</dbReference>
<evidence type="ECO:0000256" key="16">
    <source>
        <dbReference type="ARBA" id="ARBA00023180"/>
    </source>
</evidence>
<evidence type="ECO:0000256" key="17">
    <source>
        <dbReference type="ARBA" id="ARBA00047899"/>
    </source>
</evidence>
<dbReference type="InterPro" id="IPR003609">
    <property type="entry name" value="Pan_app"/>
</dbReference>
<keyword evidence="10 19" id="KW-0418">Kinase</keyword>
<comment type="caution">
    <text evidence="26">The sequence shown here is derived from an EMBL/GenBank/DDBJ whole genome shotgun (WGS) entry which is preliminary data.</text>
</comment>
<dbReference type="InterPro" id="IPR001480">
    <property type="entry name" value="Bulb-type_lectin_dom"/>
</dbReference>
<evidence type="ECO:0000256" key="22">
    <source>
        <dbReference type="SAM" id="SignalP"/>
    </source>
</evidence>
<dbReference type="SMART" id="SM00108">
    <property type="entry name" value="B_lectin"/>
    <property type="match status" value="1"/>
</dbReference>
<dbReference type="PROSITE" id="PS50927">
    <property type="entry name" value="BULB_LECTIN"/>
    <property type="match status" value="1"/>
</dbReference>
<dbReference type="Pfam" id="PF00069">
    <property type="entry name" value="Pkinase"/>
    <property type="match status" value="1"/>
</dbReference>
<dbReference type="InterPro" id="IPR000719">
    <property type="entry name" value="Prot_kinase_dom"/>
</dbReference>
<dbReference type="AlphaFoldDB" id="A0AAD3RRA0"/>
<dbReference type="FunFam" id="3.30.200.20:FF:000178">
    <property type="entry name" value="serine/threonine-protein kinase PBS1-like"/>
    <property type="match status" value="1"/>
</dbReference>
<evidence type="ECO:0000256" key="10">
    <source>
        <dbReference type="ARBA" id="ARBA00022777"/>
    </source>
</evidence>
<reference evidence="26" key="1">
    <citation type="submission" date="2022-12" db="EMBL/GenBank/DDBJ databases">
        <title>Chromosome-Level Genome Assembly of Japanese Cedar (Cryptomeriajaponica D. Don).</title>
        <authorList>
            <person name="Fujino T."/>
            <person name="Yamaguchi K."/>
            <person name="Yokoyama T."/>
            <person name="Hamanaka T."/>
            <person name="Harazono Y."/>
            <person name="Kamada H."/>
            <person name="Kobayashi W."/>
            <person name="Ujino-Ihara T."/>
            <person name="Uchiyama K."/>
            <person name="Matsumoto A."/>
            <person name="Izuno A."/>
            <person name="Tsumura Y."/>
            <person name="Toyoda A."/>
            <person name="Shigenobu S."/>
            <person name="Moriguchi Y."/>
            <person name="Ueno S."/>
            <person name="Kasahara M."/>
        </authorList>
    </citation>
    <scope>NUCLEOTIDE SEQUENCE</scope>
</reference>
<evidence type="ECO:0000256" key="3">
    <source>
        <dbReference type="ARBA" id="ARBA00022536"/>
    </source>
</evidence>
<dbReference type="Gene3D" id="3.30.200.20">
    <property type="entry name" value="Phosphorylase Kinase, domain 1"/>
    <property type="match status" value="1"/>
</dbReference>
<keyword evidence="6 21" id="KW-0812">Transmembrane</keyword>
<keyword evidence="14" id="KW-1015">Disulfide bond</keyword>
<keyword evidence="8" id="KW-0430">Lectin</keyword>
<dbReference type="GO" id="GO:0016020">
    <property type="term" value="C:membrane"/>
    <property type="evidence" value="ECO:0007669"/>
    <property type="project" value="UniProtKB-SubCell"/>
</dbReference>
<evidence type="ECO:0000259" key="23">
    <source>
        <dbReference type="PROSITE" id="PS50011"/>
    </source>
</evidence>
<evidence type="ECO:0000256" key="6">
    <source>
        <dbReference type="ARBA" id="ARBA00022692"/>
    </source>
</evidence>
<evidence type="ECO:0000256" key="11">
    <source>
        <dbReference type="ARBA" id="ARBA00022840"/>
    </source>
</evidence>
<evidence type="ECO:0000256" key="7">
    <source>
        <dbReference type="ARBA" id="ARBA00022729"/>
    </source>
</evidence>
<evidence type="ECO:0000313" key="27">
    <source>
        <dbReference type="Proteomes" id="UP001234787"/>
    </source>
</evidence>
<evidence type="ECO:0000256" key="9">
    <source>
        <dbReference type="ARBA" id="ARBA00022741"/>
    </source>
</evidence>